<keyword evidence="2" id="KW-0963">Cytoplasm</keyword>
<evidence type="ECO:0000256" key="5">
    <source>
        <dbReference type="ARBA" id="ARBA00023235"/>
    </source>
</evidence>
<sequence>MQLRFSTGIWVFGAGIERFAPMGYKSAKPIVDLIKDASKVDGLTGLEFHYPTEVNEENVKDVKNTLSVYNFKAVGIAPVLSQEAQWAKGALSALNENTRRKAIDRCKKAIDIARELGAEILIIWPGREGFDFPFTTNYVKLWNNYVSSIKEVAEYGSDIKIALEYKMEDPSSYLLHGSAGRALATILELRMLGIKNVGINVEFAHAKLAKEYVPETIVLISRYNALYHLHLNDIFFDADLDLFPASVHTLEFIELLYWLHEVGYSGWFGLDLFPRYIDAIEMVQQSIYNVKALYNALEKVGWAKIRNVIELNNPIEVQKLIREILGTKP</sequence>
<dbReference type="PRINTS" id="PR00688">
    <property type="entry name" value="XYLOSISMRASE"/>
</dbReference>
<evidence type="ECO:0000259" key="7">
    <source>
        <dbReference type="Pfam" id="PF01261"/>
    </source>
</evidence>
<dbReference type="GO" id="GO:0046872">
    <property type="term" value="F:metal ion binding"/>
    <property type="evidence" value="ECO:0007669"/>
    <property type="project" value="UniProtKB-KW"/>
</dbReference>
<dbReference type="InterPro" id="IPR036237">
    <property type="entry name" value="Xyl_isomerase-like_sf"/>
</dbReference>
<reference evidence="8 9" key="1">
    <citation type="submission" date="2023-05" db="EMBL/GenBank/DDBJ databases">
        <title>A new hyperthermophilic archaea 'Ignisphaera cupida' sp. nov. and description of the family 'Ignisphaeraceae' fam. nov.</title>
        <authorList>
            <person name="Podosokorskaya O.A."/>
            <person name="Elcheninov A.G."/>
            <person name="Klukina A."/>
            <person name="Merkel A.Y."/>
        </authorList>
    </citation>
    <scope>NUCLEOTIDE SEQUENCE [LARGE SCALE GENOMIC DNA]</scope>
    <source>
        <strain evidence="8 9">4213-co</strain>
    </source>
</reference>
<dbReference type="Proteomes" id="UP001529235">
    <property type="component" value="Unassembled WGS sequence"/>
</dbReference>
<evidence type="ECO:0000256" key="4">
    <source>
        <dbReference type="ARBA" id="ARBA00023211"/>
    </source>
</evidence>
<keyword evidence="9" id="KW-1185">Reference proteome</keyword>
<name>A0ABD4Z592_9CREN</name>
<comment type="subcellular location">
    <subcellularLocation>
        <location evidence="1">Cytoplasm</location>
    </subcellularLocation>
</comment>
<evidence type="ECO:0000256" key="2">
    <source>
        <dbReference type="ARBA" id="ARBA00022490"/>
    </source>
</evidence>
<accession>A0ABD4Z592</accession>
<dbReference type="Pfam" id="PF01261">
    <property type="entry name" value="AP_endonuc_2"/>
    <property type="match status" value="1"/>
</dbReference>
<keyword evidence="4" id="KW-0464">Manganese</keyword>
<evidence type="ECO:0000256" key="3">
    <source>
        <dbReference type="ARBA" id="ARBA00022723"/>
    </source>
</evidence>
<dbReference type="Gene3D" id="3.20.20.150">
    <property type="entry name" value="Divalent-metal-dependent TIM barrel enzymes"/>
    <property type="match status" value="1"/>
</dbReference>
<keyword evidence="6" id="KW-0119">Carbohydrate metabolism</keyword>
<dbReference type="EMBL" id="JASNVW010000001">
    <property type="protein sequence ID" value="MDK6028325.1"/>
    <property type="molecule type" value="Genomic_DNA"/>
</dbReference>
<organism evidence="8 9">
    <name type="scientific">Ignisphaera cupida</name>
    <dbReference type="NCBI Taxonomy" id="3050454"/>
    <lineage>
        <taxon>Archaea</taxon>
        <taxon>Thermoproteota</taxon>
        <taxon>Thermoprotei</taxon>
        <taxon>Desulfurococcales</taxon>
        <taxon>Desulfurococcaceae</taxon>
        <taxon>Ignisphaera</taxon>
    </lineage>
</organism>
<evidence type="ECO:0000313" key="9">
    <source>
        <dbReference type="Proteomes" id="UP001529235"/>
    </source>
</evidence>
<dbReference type="GO" id="GO:0016853">
    <property type="term" value="F:isomerase activity"/>
    <property type="evidence" value="ECO:0007669"/>
    <property type="project" value="UniProtKB-KW"/>
</dbReference>
<comment type="caution">
    <text evidence="8">The sequence shown here is derived from an EMBL/GenBank/DDBJ whole genome shotgun (WGS) entry which is preliminary data.</text>
</comment>
<dbReference type="PROSITE" id="PS51415">
    <property type="entry name" value="XYLOSE_ISOMERASE"/>
    <property type="match status" value="1"/>
</dbReference>
<dbReference type="PANTHER" id="PTHR30268">
    <property type="entry name" value="L-RHAMNOSE ISOMERASE"/>
    <property type="match status" value="1"/>
</dbReference>
<keyword evidence="5 8" id="KW-0413">Isomerase</keyword>
<gene>
    <name evidence="8" type="ORF">QPL79_02975</name>
</gene>
<dbReference type="PANTHER" id="PTHR30268:SF0">
    <property type="entry name" value="L-RHAMNOSE ISOMERASE"/>
    <property type="match status" value="1"/>
</dbReference>
<dbReference type="SUPFAM" id="SSF51658">
    <property type="entry name" value="Xylose isomerase-like"/>
    <property type="match status" value="1"/>
</dbReference>
<evidence type="ECO:0000256" key="6">
    <source>
        <dbReference type="ARBA" id="ARBA00023277"/>
    </source>
</evidence>
<dbReference type="InterPro" id="IPR001998">
    <property type="entry name" value="Xylose_isomerase"/>
</dbReference>
<proteinExistence type="predicted"/>
<feature type="domain" description="Xylose isomerase-like TIM barrel" evidence="7">
    <location>
        <begin position="42"/>
        <end position="283"/>
    </location>
</feature>
<evidence type="ECO:0000256" key="1">
    <source>
        <dbReference type="ARBA" id="ARBA00004496"/>
    </source>
</evidence>
<dbReference type="InterPro" id="IPR013022">
    <property type="entry name" value="Xyl_isomerase-like_TIM-brl"/>
</dbReference>
<dbReference type="RefSeq" id="WP_285273291.1">
    <property type="nucleotide sequence ID" value="NZ_JASNVW010000001.1"/>
</dbReference>
<dbReference type="InterPro" id="IPR050337">
    <property type="entry name" value="L-rhamnose_isomerase"/>
</dbReference>
<evidence type="ECO:0000313" key="8">
    <source>
        <dbReference type="EMBL" id="MDK6028325.1"/>
    </source>
</evidence>
<keyword evidence="3" id="KW-0479">Metal-binding</keyword>
<dbReference type="AlphaFoldDB" id="A0ABD4Z592"/>
<protein>
    <submittedName>
        <fullName evidence="8">Sugar phosphate isomerase/epimerase family protein</fullName>
    </submittedName>
</protein>